<feature type="region of interest" description="Disordered" evidence="1">
    <location>
        <begin position="1"/>
        <end position="21"/>
    </location>
</feature>
<dbReference type="AlphaFoldDB" id="A0A9J6GG59"/>
<accession>A0A9J6GG59</accession>
<gene>
    <name evidence="2" type="ORF">HPB48_017545</name>
</gene>
<evidence type="ECO:0000256" key="1">
    <source>
        <dbReference type="SAM" id="MobiDB-lite"/>
    </source>
</evidence>
<evidence type="ECO:0000313" key="2">
    <source>
        <dbReference type="EMBL" id="KAH9374338.1"/>
    </source>
</evidence>
<comment type="caution">
    <text evidence="2">The sequence shown here is derived from an EMBL/GenBank/DDBJ whole genome shotgun (WGS) entry which is preliminary data.</text>
</comment>
<dbReference type="EMBL" id="JABSTR010000006">
    <property type="protein sequence ID" value="KAH9374338.1"/>
    <property type="molecule type" value="Genomic_DNA"/>
</dbReference>
<proteinExistence type="predicted"/>
<dbReference type="Proteomes" id="UP000821853">
    <property type="component" value="Chromosome 4"/>
</dbReference>
<organism evidence="2 3">
    <name type="scientific">Haemaphysalis longicornis</name>
    <name type="common">Bush tick</name>
    <dbReference type="NCBI Taxonomy" id="44386"/>
    <lineage>
        <taxon>Eukaryota</taxon>
        <taxon>Metazoa</taxon>
        <taxon>Ecdysozoa</taxon>
        <taxon>Arthropoda</taxon>
        <taxon>Chelicerata</taxon>
        <taxon>Arachnida</taxon>
        <taxon>Acari</taxon>
        <taxon>Parasitiformes</taxon>
        <taxon>Ixodida</taxon>
        <taxon>Ixodoidea</taxon>
        <taxon>Ixodidae</taxon>
        <taxon>Haemaphysalinae</taxon>
        <taxon>Haemaphysalis</taxon>
    </lineage>
</organism>
<evidence type="ECO:0000313" key="3">
    <source>
        <dbReference type="Proteomes" id="UP000821853"/>
    </source>
</evidence>
<reference evidence="2 3" key="1">
    <citation type="journal article" date="2020" name="Cell">
        <title>Large-Scale Comparative Analyses of Tick Genomes Elucidate Their Genetic Diversity and Vector Capacities.</title>
        <authorList>
            <consortium name="Tick Genome and Microbiome Consortium (TIGMIC)"/>
            <person name="Jia N."/>
            <person name="Wang J."/>
            <person name="Shi W."/>
            <person name="Du L."/>
            <person name="Sun Y."/>
            <person name="Zhan W."/>
            <person name="Jiang J.F."/>
            <person name="Wang Q."/>
            <person name="Zhang B."/>
            <person name="Ji P."/>
            <person name="Bell-Sakyi L."/>
            <person name="Cui X.M."/>
            <person name="Yuan T.T."/>
            <person name="Jiang B.G."/>
            <person name="Yang W.F."/>
            <person name="Lam T.T."/>
            <person name="Chang Q.C."/>
            <person name="Ding S.J."/>
            <person name="Wang X.J."/>
            <person name="Zhu J.G."/>
            <person name="Ruan X.D."/>
            <person name="Zhao L."/>
            <person name="Wei J.T."/>
            <person name="Ye R.Z."/>
            <person name="Que T.C."/>
            <person name="Du C.H."/>
            <person name="Zhou Y.H."/>
            <person name="Cheng J.X."/>
            <person name="Dai P.F."/>
            <person name="Guo W.B."/>
            <person name="Han X.H."/>
            <person name="Huang E.J."/>
            <person name="Li L.F."/>
            <person name="Wei W."/>
            <person name="Gao Y.C."/>
            <person name="Liu J.Z."/>
            <person name="Shao H.Z."/>
            <person name="Wang X."/>
            <person name="Wang C.C."/>
            <person name="Yang T.C."/>
            <person name="Huo Q.B."/>
            <person name="Li W."/>
            <person name="Chen H.Y."/>
            <person name="Chen S.E."/>
            <person name="Zhou L.G."/>
            <person name="Ni X.B."/>
            <person name="Tian J.H."/>
            <person name="Sheng Y."/>
            <person name="Liu T."/>
            <person name="Pan Y.S."/>
            <person name="Xia L.Y."/>
            <person name="Li J."/>
            <person name="Zhao F."/>
            <person name="Cao W.C."/>
        </authorList>
    </citation>
    <scope>NUCLEOTIDE SEQUENCE [LARGE SCALE GENOMIC DNA]</scope>
    <source>
        <strain evidence="2">HaeL-2018</strain>
    </source>
</reference>
<keyword evidence="3" id="KW-1185">Reference proteome</keyword>
<dbReference type="VEuPathDB" id="VectorBase:HLOH_059231"/>
<protein>
    <submittedName>
        <fullName evidence="2">Uncharacterized protein</fullName>
    </submittedName>
</protein>
<sequence length="160" mass="17289">MSVRQYAGKTKKGPKRPSFPREDIKIVLRPQNGFNVSKHCQTQLQDSIVKATGIGKELETEDTLRANSQQKTLVISTPLLVRAAVYGKIKDLSIGGSSYEVMAYAAPPEGTAKGVMRNITLFRIFTLFTLLTTAAGDSGTVAAEHALNASCVIVTGHRPE</sequence>
<name>A0A9J6GG59_HAELO</name>